<proteinExistence type="predicted"/>
<accession>A0ABU1U418</accession>
<reference evidence="1 2" key="1">
    <citation type="submission" date="2023-07" db="EMBL/GenBank/DDBJ databases">
        <title>Sorghum-associated microbial communities from plants grown in Nebraska, USA.</title>
        <authorList>
            <person name="Schachtman D."/>
        </authorList>
    </citation>
    <scope>NUCLEOTIDE SEQUENCE [LARGE SCALE GENOMIC DNA]</scope>
    <source>
        <strain evidence="1 2">BE211</strain>
    </source>
</reference>
<evidence type="ECO:0000313" key="1">
    <source>
        <dbReference type="EMBL" id="MDR7074193.1"/>
    </source>
</evidence>
<sequence length="93" mass="11244">MHKKRPKSGVIHFKSQREINEERHNVTKAKYRKLQENVEKILKKNYELLHSVKSESDYTDLLTKEERQKIFELKQEIDRIFAVARERHIAKGK</sequence>
<dbReference type="EMBL" id="JAVDWA010000006">
    <property type="protein sequence ID" value="MDR7074193.1"/>
    <property type="molecule type" value="Genomic_DNA"/>
</dbReference>
<evidence type="ECO:0000313" key="2">
    <source>
        <dbReference type="Proteomes" id="UP001258181"/>
    </source>
</evidence>
<protein>
    <submittedName>
        <fullName evidence="1">Uncharacterized protein</fullName>
    </submittedName>
</protein>
<keyword evidence="2" id="KW-1185">Reference proteome</keyword>
<gene>
    <name evidence="1" type="ORF">J2X07_003188</name>
</gene>
<dbReference type="Proteomes" id="UP001258181">
    <property type="component" value="Unassembled WGS sequence"/>
</dbReference>
<comment type="caution">
    <text evidence="1">The sequence shown here is derived from an EMBL/GenBank/DDBJ whole genome shotgun (WGS) entry which is preliminary data.</text>
</comment>
<dbReference type="RefSeq" id="WP_310260734.1">
    <property type="nucleotide sequence ID" value="NZ_JAVDWA010000006.1"/>
</dbReference>
<name>A0ABU1U418_9BACL</name>
<organism evidence="1 2">
    <name type="scientific">Fictibacillus barbaricus</name>
    <dbReference type="NCBI Taxonomy" id="182136"/>
    <lineage>
        <taxon>Bacteria</taxon>
        <taxon>Bacillati</taxon>
        <taxon>Bacillota</taxon>
        <taxon>Bacilli</taxon>
        <taxon>Bacillales</taxon>
        <taxon>Fictibacillaceae</taxon>
        <taxon>Fictibacillus</taxon>
    </lineage>
</organism>